<reference evidence="1 2" key="1">
    <citation type="journal article" date="2021" name="Hortic Res">
        <title>Chromosome-scale assembly of the Dendrobium chrysotoxum genome enhances the understanding of orchid evolution.</title>
        <authorList>
            <person name="Zhang Y."/>
            <person name="Zhang G.Q."/>
            <person name="Zhang D."/>
            <person name="Liu X.D."/>
            <person name="Xu X.Y."/>
            <person name="Sun W.H."/>
            <person name="Yu X."/>
            <person name="Zhu X."/>
            <person name="Wang Z.W."/>
            <person name="Zhao X."/>
            <person name="Zhong W.Y."/>
            <person name="Chen H."/>
            <person name="Yin W.L."/>
            <person name="Huang T."/>
            <person name="Niu S.C."/>
            <person name="Liu Z.J."/>
        </authorList>
    </citation>
    <scope>NUCLEOTIDE SEQUENCE [LARGE SCALE GENOMIC DNA]</scope>
    <source>
        <strain evidence="1">Lindl</strain>
    </source>
</reference>
<accession>A0AAV7FZ46</accession>
<dbReference type="AlphaFoldDB" id="A0AAV7FZ46"/>
<gene>
    <name evidence="1" type="ORF">IEQ34_023045</name>
</gene>
<evidence type="ECO:0000313" key="1">
    <source>
        <dbReference type="EMBL" id="KAH0449245.1"/>
    </source>
</evidence>
<proteinExistence type="predicted"/>
<keyword evidence="2" id="KW-1185">Reference proteome</keyword>
<dbReference type="EMBL" id="JAGFBR010000019">
    <property type="protein sequence ID" value="KAH0449245.1"/>
    <property type="molecule type" value="Genomic_DNA"/>
</dbReference>
<evidence type="ECO:0000313" key="2">
    <source>
        <dbReference type="Proteomes" id="UP000775213"/>
    </source>
</evidence>
<comment type="caution">
    <text evidence="1">The sequence shown here is derived from an EMBL/GenBank/DDBJ whole genome shotgun (WGS) entry which is preliminary data.</text>
</comment>
<organism evidence="1 2">
    <name type="scientific">Dendrobium chrysotoxum</name>
    <name type="common">Orchid</name>
    <dbReference type="NCBI Taxonomy" id="161865"/>
    <lineage>
        <taxon>Eukaryota</taxon>
        <taxon>Viridiplantae</taxon>
        <taxon>Streptophyta</taxon>
        <taxon>Embryophyta</taxon>
        <taxon>Tracheophyta</taxon>
        <taxon>Spermatophyta</taxon>
        <taxon>Magnoliopsida</taxon>
        <taxon>Liliopsida</taxon>
        <taxon>Asparagales</taxon>
        <taxon>Orchidaceae</taxon>
        <taxon>Epidendroideae</taxon>
        <taxon>Malaxideae</taxon>
        <taxon>Dendrobiinae</taxon>
        <taxon>Dendrobium</taxon>
    </lineage>
</organism>
<sequence length="133" mass="15068">MEHFSCFPNLGKIKVHGLMVKKKSFFYHLSDSMAIKHVFEELSGTLVLHLNASSMQNALQDRSSVPFALNLSLSNSSPHGDNQTQKSVRLNVADYRRLSPISNDGAEFFQPDVYLTRINAKFSLSEEEAEMRF</sequence>
<dbReference type="Proteomes" id="UP000775213">
    <property type="component" value="Unassembled WGS sequence"/>
</dbReference>
<protein>
    <submittedName>
        <fullName evidence="1">Uncharacterized protein</fullName>
    </submittedName>
</protein>
<name>A0AAV7FZ46_DENCH</name>